<dbReference type="InterPro" id="IPR023198">
    <property type="entry name" value="PGP-like_dom2"/>
</dbReference>
<dbReference type="SUPFAM" id="SSF56784">
    <property type="entry name" value="HAD-like"/>
    <property type="match status" value="1"/>
</dbReference>
<name>A0A9D1RSQ1_9CORY</name>
<dbReference type="InterPro" id="IPR050155">
    <property type="entry name" value="HAD-like_hydrolase_sf"/>
</dbReference>
<dbReference type="PANTHER" id="PTHR43434">
    <property type="entry name" value="PHOSPHOGLYCOLATE PHOSPHATASE"/>
    <property type="match status" value="1"/>
</dbReference>
<evidence type="ECO:0000313" key="5">
    <source>
        <dbReference type="EMBL" id="HIW92860.1"/>
    </source>
</evidence>
<dbReference type="SUPFAM" id="SSF52788">
    <property type="entry name" value="Phosphotyrosine protein phosphatases I"/>
    <property type="match status" value="1"/>
</dbReference>
<comment type="caution">
    <text evidence="5">The sequence shown here is derived from an EMBL/GenBank/DDBJ whole genome shotgun (WGS) entry which is preliminary data.</text>
</comment>
<dbReference type="SFLD" id="SFLDS00003">
    <property type="entry name" value="Haloacid_Dehalogenase"/>
    <property type="match status" value="1"/>
</dbReference>
<organism evidence="5 6">
    <name type="scientific">Candidatus Corynebacterium avicola</name>
    <dbReference type="NCBI Taxonomy" id="2838527"/>
    <lineage>
        <taxon>Bacteria</taxon>
        <taxon>Bacillati</taxon>
        <taxon>Actinomycetota</taxon>
        <taxon>Actinomycetes</taxon>
        <taxon>Mycobacteriales</taxon>
        <taxon>Corynebacteriaceae</taxon>
        <taxon>Corynebacterium</taxon>
    </lineage>
</organism>
<dbReference type="GO" id="GO:0004713">
    <property type="term" value="F:protein tyrosine kinase activity"/>
    <property type="evidence" value="ECO:0007669"/>
    <property type="project" value="TreeGrafter"/>
</dbReference>
<dbReference type="SFLD" id="SFLDG01129">
    <property type="entry name" value="C1.5:_HAD__Beta-PGM__Phosphata"/>
    <property type="match status" value="1"/>
</dbReference>
<feature type="active site" description="Proton donor" evidence="3">
    <location>
        <position position="433"/>
    </location>
</feature>
<comment type="similarity">
    <text evidence="1">Belongs to the low molecular weight phosphotyrosine protein phosphatase family.</text>
</comment>
<gene>
    <name evidence="5" type="ORF">H9870_14500</name>
</gene>
<dbReference type="CDD" id="cd16343">
    <property type="entry name" value="LMWPTP"/>
    <property type="match status" value="1"/>
</dbReference>
<dbReference type="Gene3D" id="1.10.150.240">
    <property type="entry name" value="Putative phosphatase, domain 2"/>
    <property type="match status" value="1"/>
</dbReference>
<reference evidence="5" key="2">
    <citation type="submission" date="2021-04" db="EMBL/GenBank/DDBJ databases">
        <authorList>
            <person name="Gilroy R."/>
        </authorList>
    </citation>
    <scope>NUCLEOTIDE SEQUENCE</scope>
    <source>
        <strain evidence="5">CHK32-1732</strain>
    </source>
</reference>
<dbReference type="GO" id="GO:0005829">
    <property type="term" value="C:cytosol"/>
    <property type="evidence" value="ECO:0007669"/>
    <property type="project" value="TreeGrafter"/>
</dbReference>
<protein>
    <submittedName>
        <fullName evidence="5">HAD hydrolase-like protein</fullName>
    </submittedName>
</protein>
<evidence type="ECO:0000259" key="4">
    <source>
        <dbReference type="SMART" id="SM00226"/>
    </source>
</evidence>
<dbReference type="Pfam" id="PF13419">
    <property type="entry name" value="HAD_2"/>
    <property type="match status" value="1"/>
</dbReference>
<evidence type="ECO:0000313" key="6">
    <source>
        <dbReference type="Proteomes" id="UP000824190"/>
    </source>
</evidence>
<dbReference type="EMBL" id="DXGC01000124">
    <property type="protein sequence ID" value="HIW92860.1"/>
    <property type="molecule type" value="Genomic_DNA"/>
</dbReference>
<evidence type="ECO:0000256" key="2">
    <source>
        <dbReference type="ARBA" id="ARBA00022801"/>
    </source>
</evidence>
<dbReference type="Proteomes" id="UP000824190">
    <property type="component" value="Unassembled WGS sequence"/>
</dbReference>
<dbReference type="GO" id="GO:0004725">
    <property type="term" value="F:protein tyrosine phosphatase activity"/>
    <property type="evidence" value="ECO:0007669"/>
    <property type="project" value="InterPro"/>
</dbReference>
<dbReference type="Pfam" id="PF01451">
    <property type="entry name" value="LMWPc"/>
    <property type="match status" value="1"/>
</dbReference>
<sequence length="470" mass="49774">MRATTSPTVGWAGVGTEESAEAFTTSTIATPRGLSTDGAPTEHCGRATLQRHSGPNSGTLVAVVDADRAAGNGNSGGPEDNGTLDGTGRTLLIDVDGTLVDSYPGIRSSFLHALEDNDIEPPSEEQLRLIAGPPMVDTLRGLGLDEATCAAALASYREHYDGGGWLQAQPFEGAEDLLRSWKAAGFTLVTATSKSETSAKRLLRHFGLDGYFDAFATASDDGSRRAKAEVVAQALSLLGADATSVEDGGPTERPDMLLIGDRIHDVEGAHAYGIRAALVDWGYGNRTEHKKADYSVADPSDMGRLVADWADNRPQICVVCTGNICRSPMGEIMLRAALVQSGLQDDVRLNSCGTDGWHVGEAADPRAVAQLQEDGFNGSGHRAAQFGPEHRDADLFLVMTAAHRKALVKQGVDEDRIALFRSFGPAGDKEVEDPYYGGQGGFAVVSRQLSEAIPGVVDWAREQIAAQPRS</sequence>
<dbReference type="PANTHER" id="PTHR43434:SF20">
    <property type="entry name" value="5'-NUCLEOTIDASE"/>
    <property type="match status" value="1"/>
</dbReference>
<dbReference type="InterPro" id="IPR023485">
    <property type="entry name" value="Ptyr_pPase"/>
</dbReference>
<feature type="domain" description="Phosphotyrosine protein phosphatase I" evidence="4">
    <location>
        <begin position="314"/>
        <end position="459"/>
    </location>
</feature>
<dbReference type="InterPro" id="IPR017867">
    <property type="entry name" value="Tyr_phospatase_low_mol_wt"/>
</dbReference>
<dbReference type="AlphaFoldDB" id="A0A9D1RSQ1"/>
<dbReference type="Gene3D" id="3.40.50.2300">
    <property type="match status" value="1"/>
</dbReference>
<dbReference type="InterPro" id="IPR023214">
    <property type="entry name" value="HAD_sf"/>
</dbReference>
<accession>A0A9D1RSQ1</accession>
<dbReference type="Gene3D" id="3.40.50.1000">
    <property type="entry name" value="HAD superfamily/HAD-like"/>
    <property type="match status" value="1"/>
</dbReference>
<dbReference type="InterPro" id="IPR036412">
    <property type="entry name" value="HAD-like_sf"/>
</dbReference>
<dbReference type="InterPro" id="IPR036196">
    <property type="entry name" value="Ptyr_pPase_sf"/>
</dbReference>
<keyword evidence="2 5" id="KW-0378">Hydrolase</keyword>
<evidence type="ECO:0000256" key="3">
    <source>
        <dbReference type="PIRSR" id="PIRSR617867-1"/>
    </source>
</evidence>
<dbReference type="PRINTS" id="PR00719">
    <property type="entry name" value="LMWPTPASE"/>
</dbReference>
<feature type="active site" description="Nucleophile" evidence="3">
    <location>
        <position position="320"/>
    </location>
</feature>
<proteinExistence type="inferred from homology"/>
<feature type="active site" evidence="3">
    <location>
        <position position="326"/>
    </location>
</feature>
<dbReference type="SMART" id="SM00226">
    <property type="entry name" value="LMWPc"/>
    <property type="match status" value="1"/>
</dbReference>
<evidence type="ECO:0000256" key="1">
    <source>
        <dbReference type="ARBA" id="ARBA00011063"/>
    </source>
</evidence>
<reference evidence="5" key="1">
    <citation type="journal article" date="2021" name="PeerJ">
        <title>Extensive microbial diversity within the chicken gut microbiome revealed by metagenomics and culture.</title>
        <authorList>
            <person name="Gilroy R."/>
            <person name="Ravi A."/>
            <person name="Getino M."/>
            <person name="Pursley I."/>
            <person name="Horton D.L."/>
            <person name="Alikhan N.F."/>
            <person name="Baker D."/>
            <person name="Gharbi K."/>
            <person name="Hall N."/>
            <person name="Watson M."/>
            <person name="Adriaenssens E.M."/>
            <person name="Foster-Nyarko E."/>
            <person name="Jarju S."/>
            <person name="Secka A."/>
            <person name="Antonio M."/>
            <person name="Oren A."/>
            <person name="Chaudhuri R.R."/>
            <person name="La Ragione R."/>
            <person name="Hildebrand F."/>
            <person name="Pallen M.J."/>
        </authorList>
    </citation>
    <scope>NUCLEOTIDE SEQUENCE</scope>
    <source>
        <strain evidence="5">CHK32-1732</strain>
    </source>
</reference>
<dbReference type="InterPro" id="IPR041492">
    <property type="entry name" value="HAD_2"/>
</dbReference>